<dbReference type="SUPFAM" id="SSF51703">
    <property type="entry name" value="Cobalamin (vitamin B12)-dependent enzymes"/>
    <property type="match status" value="1"/>
</dbReference>
<dbReference type="AlphaFoldDB" id="D2Z5Y7"/>
<dbReference type="Gene3D" id="6.10.250.2220">
    <property type="match status" value="1"/>
</dbReference>
<gene>
    <name evidence="2" type="ORF">Dpep_0858</name>
</gene>
<dbReference type="Gene3D" id="1.10.8.1000">
    <property type="entry name" value="Ornithine 4,5 aminomutase S component, alpha subunit-like"/>
    <property type="match status" value="1"/>
</dbReference>
<dbReference type="Pfam" id="PF16552">
    <property type="entry name" value="OAM_alpha"/>
    <property type="match status" value="1"/>
</dbReference>
<dbReference type="Proteomes" id="UP000006427">
    <property type="component" value="Unassembled WGS sequence"/>
</dbReference>
<protein>
    <recommendedName>
        <fullName evidence="1">D-Lysine 5,6-aminomutase alpha subunit domain-containing protein</fullName>
    </recommendedName>
</protein>
<dbReference type="eggNOG" id="ENOG5032S0N">
    <property type="taxonomic scope" value="Bacteria"/>
</dbReference>
<evidence type="ECO:0000259" key="1">
    <source>
        <dbReference type="Pfam" id="PF16552"/>
    </source>
</evidence>
<dbReference type="STRING" id="469381.Dpep_0858"/>
<dbReference type="PaxDb" id="469381-Dpep_0858"/>
<keyword evidence="3" id="KW-1185">Reference proteome</keyword>
<name>D2Z5Y7_9BACT</name>
<dbReference type="InterPro" id="IPR016176">
    <property type="entry name" value="Cbl-dep_enz_cat"/>
</dbReference>
<sequence length="148" mass="16956">MTWATGVSTEPRGPFWYFYFVVWGERENMKRTDDFETRRKHLANLTEEELKARFWELAEKMVDPMLEMGRTHTTPAVERSILLRMGFSSLEAKPIVEGVIAKGLMPKGAGNVVWRLSKKLGVSPREAGLALAEGKHWDEAETLFEERG</sequence>
<proteinExistence type="predicted"/>
<comment type="caution">
    <text evidence="2">The sequence shown here is derived from an EMBL/GenBank/DDBJ whole genome shotgun (WGS) entry which is preliminary data.</text>
</comment>
<organism evidence="2 3">
    <name type="scientific">Dethiosulfovibrio peptidovorans DSM 11002</name>
    <dbReference type="NCBI Taxonomy" id="469381"/>
    <lineage>
        <taxon>Bacteria</taxon>
        <taxon>Thermotogati</taxon>
        <taxon>Synergistota</taxon>
        <taxon>Synergistia</taxon>
        <taxon>Synergistales</taxon>
        <taxon>Dethiosulfovibrionaceae</taxon>
        <taxon>Dethiosulfovibrio</taxon>
    </lineage>
</organism>
<evidence type="ECO:0000313" key="2">
    <source>
        <dbReference type="EMBL" id="EFC90884.1"/>
    </source>
</evidence>
<dbReference type="GO" id="GO:0003824">
    <property type="term" value="F:catalytic activity"/>
    <property type="evidence" value="ECO:0007669"/>
    <property type="project" value="InterPro"/>
</dbReference>
<reference evidence="2 3" key="1">
    <citation type="journal article" date="2010" name="Stand. Genomic Sci.">
        <title>Permanent draft genome sequence of Dethiosulfovibrio peptidovorans type strain (SEBR 4207).</title>
        <authorList>
            <person name="Labutti K."/>
            <person name="Mayilraj S."/>
            <person name="Clum A."/>
            <person name="Lucas S."/>
            <person name="Glavina Del Rio T."/>
            <person name="Nolan M."/>
            <person name="Tice H."/>
            <person name="Cheng J.F."/>
            <person name="Pitluck S."/>
            <person name="Liolios K."/>
            <person name="Ivanova N."/>
            <person name="Mavromatis K."/>
            <person name="Mikhailova N."/>
            <person name="Pati A."/>
            <person name="Goodwin L."/>
            <person name="Chen A."/>
            <person name="Palaniappan K."/>
            <person name="Land M."/>
            <person name="Hauser L."/>
            <person name="Chang Y.J."/>
            <person name="Jeffries C.D."/>
            <person name="Rohde M."/>
            <person name="Spring S."/>
            <person name="Goker M."/>
            <person name="Woyke T."/>
            <person name="Bristow J."/>
            <person name="Eisen J.A."/>
            <person name="Markowitz V."/>
            <person name="Hugenholtz P."/>
            <person name="Kyrpides N.C."/>
            <person name="Klenk H.P."/>
            <person name="Lapidus A."/>
        </authorList>
    </citation>
    <scope>NUCLEOTIDE SEQUENCE [LARGE SCALE GENOMIC DNA]</scope>
    <source>
        <strain evidence="2 3">DSM 11002</strain>
    </source>
</reference>
<dbReference type="GO" id="GO:0031419">
    <property type="term" value="F:cobalamin binding"/>
    <property type="evidence" value="ECO:0007669"/>
    <property type="project" value="InterPro"/>
</dbReference>
<dbReference type="EMBL" id="ABTR02000001">
    <property type="protein sequence ID" value="EFC90884.1"/>
    <property type="molecule type" value="Genomic_DNA"/>
</dbReference>
<feature type="domain" description="D-Lysine 5,6-aminomutase alpha subunit" evidence="1">
    <location>
        <begin position="30"/>
        <end position="144"/>
    </location>
</feature>
<evidence type="ECO:0000313" key="3">
    <source>
        <dbReference type="Proteomes" id="UP000006427"/>
    </source>
</evidence>
<dbReference type="InterPro" id="IPR015130">
    <property type="entry name" value="Lys-AminoMut_A"/>
</dbReference>
<accession>D2Z5Y7</accession>